<dbReference type="AlphaFoldDB" id="A0A6J7EVQ4"/>
<feature type="transmembrane region" description="Helical" evidence="1">
    <location>
        <begin position="38"/>
        <end position="62"/>
    </location>
</feature>
<dbReference type="EMBL" id="CAFBMB010000002">
    <property type="protein sequence ID" value="CAB4887762.1"/>
    <property type="molecule type" value="Genomic_DNA"/>
</dbReference>
<organism evidence="2">
    <name type="scientific">freshwater metagenome</name>
    <dbReference type="NCBI Taxonomy" id="449393"/>
    <lineage>
        <taxon>unclassified sequences</taxon>
        <taxon>metagenomes</taxon>
        <taxon>ecological metagenomes</taxon>
    </lineage>
</organism>
<protein>
    <submittedName>
        <fullName evidence="2">Unannotated protein</fullName>
    </submittedName>
</protein>
<proteinExistence type="predicted"/>
<reference evidence="2" key="1">
    <citation type="submission" date="2020-05" db="EMBL/GenBank/DDBJ databases">
        <authorList>
            <person name="Chiriac C."/>
            <person name="Salcher M."/>
            <person name="Ghai R."/>
            <person name="Kavagutti S V."/>
        </authorList>
    </citation>
    <scope>NUCLEOTIDE SEQUENCE</scope>
</reference>
<accession>A0A6J7EVQ4</accession>
<gene>
    <name evidence="2" type="ORF">UFOPK3516_00074</name>
</gene>
<keyword evidence="1" id="KW-0812">Transmembrane</keyword>
<evidence type="ECO:0000256" key="1">
    <source>
        <dbReference type="SAM" id="Phobius"/>
    </source>
</evidence>
<keyword evidence="1" id="KW-1133">Transmembrane helix</keyword>
<keyword evidence="1" id="KW-0472">Membrane</keyword>
<sequence>MPKPMRTATGQGTSANCVAKMTFAKLITAPMLMSMPPVVTMINCAIVAMATGTTTLAVFMNCRGVSKPGLMMR</sequence>
<evidence type="ECO:0000313" key="2">
    <source>
        <dbReference type="EMBL" id="CAB4887762.1"/>
    </source>
</evidence>
<name>A0A6J7EVQ4_9ZZZZ</name>